<feature type="region of interest" description="Disordered" evidence="1">
    <location>
        <begin position="206"/>
        <end position="265"/>
    </location>
</feature>
<reference evidence="5" key="2">
    <citation type="submission" date="2010-04" db="EMBL/GenBank/DDBJ databases">
        <authorList>
            <person name="Buell R."/>
            <person name="Hamilton J."/>
            <person name="Hostetler J."/>
        </authorList>
    </citation>
    <scope>NUCLEOTIDE SEQUENCE [LARGE SCALE GENOMIC DNA]</scope>
    <source>
        <strain evidence="5">DAOM:BR144</strain>
    </source>
</reference>
<dbReference type="Gene3D" id="3.30.310.10">
    <property type="entry name" value="TATA-Binding Protein"/>
    <property type="match status" value="1"/>
</dbReference>
<reference evidence="4" key="3">
    <citation type="submission" date="2015-02" db="UniProtKB">
        <authorList>
            <consortium name="EnsemblProtists"/>
        </authorList>
    </citation>
    <scope>IDENTIFICATION</scope>
    <source>
        <strain evidence="4">DAOM BR144</strain>
    </source>
</reference>
<dbReference type="AlphaFoldDB" id="K3WKF5"/>
<organism evidence="4 5">
    <name type="scientific">Globisporangium ultimum (strain ATCC 200006 / CBS 805.95 / DAOM BR144)</name>
    <name type="common">Pythium ultimum</name>
    <dbReference type="NCBI Taxonomy" id="431595"/>
    <lineage>
        <taxon>Eukaryota</taxon>
        <taxon>Sar</taxon>
        <taxon>Stramenopiles</taxon>
        <taxon>Oomycota</taxon>
        <taxon>Peronosporomycetes</taxon>
        <taxon>Pythiales</taxon>
        <taxon>Pythiaceae</taxon>
        <taxon>Globisporangium</taxon>
    </lineage>
</organism>
<name>K3WKF5_GLOUD</name>
<evidence type="ECO:0000259" key="3">
    <source>
        <dbReference type="Pfam" id="PF09066"/>
    </source>
</evidence>
<reference evidence="5" key="1">
    <citation type="journal article" date="2010" name="Genome Biol.">
        <title>Genome sequence of the necrotrophic plant pathogen Pythium ultimum reveals original pathogenicity mechanisms and effector repertoire.</title>
        <authorList>
            <person name="Levesque C.A."/>
            <person name="Brouwer H."/>
            <person name="Cano L."/>
            <person name="Hamilton J.P."/>
            <person name="Holt C."/>
            <person name="Huitema E."/>
            <person name="Raffaele S."/>
            <person name="Robideau G.P."/>
            <person name="Thines M."/>
            <person name="Win J."/>
            <person name="Zerillo M.M."/>
            <person name="Beakes G.W."/>
            <person name="Boore J.L."/>
            <person name="Busam D."/>
            <person name="Dumas B."/>
            <person name="Ferriera S."/>
            <person name="Fuerstenberg S.I."/>
            <person name="Gachon C.M."/>
            <person name="Gaulin E."/>
            <person name="Govers F."/>
            <person name="Grenville-Briggs L."/>
            <person name="Horner N."/>
            <person name="Hostetler J."/>
            <person name="Jiang R.H."/>
            <person name="Johnson J."/>
            <person name="Krajaejun T."/>
            <person name="Lin H."/>
            <person name="Meijer H.J."/>
            <person name="Moore B."/>
            <person name="Morris P."/>
            <person name="Phuntmart V."/>
            <person name="Puiu D."/>
            <person name="Shetty J."/>
            <person name="Stajich J.E."/>
            <person name="Tripathy S."/>
            <person name="Wawra S."/>
            <person name="van West P."/>
            <person name="Whitty B.R."/>
            <person name="Coutinho P.M."/>
            <person name="Henrissat B."/>
            <person name="Martin F."/>
            <person name="Thomas P.D."/>
            <person name="Tyler B.M."/>
            <person name="De Vries R.P."/>
            <person name="Kamoun S."/>
            <person name="Yandell M."/>
            <person name="Tisserat N."/>
            <person name="Buell C.R."/>
        </authorList>
    </citation>
    <scope>NUCLEOTIDE SEQUENCE</scope>
    <source>
        <strain evidence="5">DAOM:BR144</strain>
    </source>
</reference>
<dbReference type="InterPro" id="IPR012295">
    <property type="entry name" value="TBP_dom_sf"/>
</dbReference>
<evidence type="ECO:0000256" key="2">
    <source>
        <dbReference type="SAM" id="Phobius"/>
    </source>
</evidence>
<proteinExistence type="predicted"/>
<dbReference type="EnsemblProtists" id="PYU1_T005447">
    <property type="protein sequence ID" value="PYU1_T005447"/>
    <property type="gene ID" value="PYU1_G005436"/>
</dbReference>
<dbReference type="VEuPathDB" id="FungiDB:PYU1_G005436"/>
<dbReference type="Pfam" id="PF09066">
    <property type="entry name" value="B2-adapt-app_C"/>
    <property type="match status" value="1"/>
</dbReference>
<dbReference type="GO" id="GO:0030131">
    <property type="term" value="C:clathrin adaptor complex"/>
    <property type="evidence" value="ECO:0007669"/>
    <property type="project" value="InterPro"/>
</dbReference>
<accession>K3WKF5</accession>
<feature type="transmembrane region" description="Helical" evidence="2">
    <location>
        <begin position="84"/>
        <end position="103"/>
    </location>
</feature>
<feature type="compositionally biased region" description="Acidic residues" evidence="1">
    <location>
        <begin position="217"/>
        <end position="226"/>
    </location>
</feature>
<dbReference type="GO" id="GO:0006886">
    <property type="term" value="P:intracellular protein transport"/>
    <property type="evidence" value="ECO:0007669"/>
    <property type="project" value="InterPro"/>
</dbReference>
<evidence type="ECO:0000313" key="5">
    <source>
        <dbReference type="Proteomes" id="UP000019132"/>
    </source>
</evidence>
<protein>
    <recommendedName>
        <fullName evidence="3">Beta-adaptin appendage C-terminal subdomain domain-containing protein</fullName>
    </recommendedName>
</protein>
<dbReference type="EMBL" id="GL376633">
    <property type="status" value="NOT_ANNOTATED_CDS"/>
    <property type="molecule type" value="Genomic_DNA"/>
</dbReference>
<dbReference type="GO" id="GO:0016192">
    <property type="term" value="P:vesicle-mediated transport"/>
    <property type="evidence" value="ECO:0007669"/>
    <property type="project" value="InterPro"/>
</dbReference>
<sequence length="456" mass="51723">MGALMRPNNFRHDMRGSRVVEIRMEEYERSKRSILKTIRFRLVALGVIIGILALVSIVLGIVVRSYHMKIVKFSHRCISVRLRDLYFVYSVFSILFILHGFYMNDNWDRLQFDGNRLVMHVRLYSFLGFGAWLVALWLGAATLSAFGLVETQFIADSSPNLIYLTTLILCCLHLVTSPWLLNTVHKKGSQADEYYGAEFMANLKQQRRSARPRYEVDGGDDDDSDHDAESRSRVTLAQDEEHEEDGVPRRNSRSRSKKRGQKNHKVFYNADGTVSVVTGPEAVVARSSLQGDCYGGPVSPSASLELNLQGGVVQEGLLTSSRASNPDQIPFASPVFLLDREPRLQPNDFCRLWKHVETTGSFSCLFTNEPSKRDVDAHLRKFDFHVISSDAKDNVLQTHFYAYQCGTDLAFLCEFVLVFSRRFFQATFKCKESGAAADFVTRFNLQELLAVESGHD</sequence>
<dbReference type="InParanoid" id="K3WKF5"/>
<feature type="domain" description="Beta-adaptin appendage C-terminal subdomain" evidence="3">
    <location>
        <begin position="342"/>
        <end position="444"/>
    </location>
</feature>
<keyword evidence="5" id="KW-1185">Reference proteome</keyword>
<dbReference type="eggNOG" id="KOG2823">
    <property type="taxonomic scope" value="Eukaryota"/>
</dbReference>
<dbReference type="HOGENOM" id="CLU_041985_0_0_1"/>
<evidence type="ECO:0000256" key="1">
    <source>
        <dbReference type="SAM" id="MobiDB-lite"/>
    </source>
</evidence>
<feature type="transmembrane region" description="Helical" evidence="2">
    <location>
        <begin position="123"/>
        <end position="149"/>
    </location>
</feature>
<dbReference type="InterPro" id="IPR015151">
    <property type="entry name" value="B-adaptin_app_sub_C"/>
</dbReference>
<feature type="compositionally biased region" description="Basic residues" evidence="1">
    <location>
        <begin position="250"/>
        <end position="265"/>
    </location>
</feature>
<feature type="transmembrane region" description="Helical" evidence="2">
    <location>
        <begin position="42"/>
        <end position="63"/>
    </location>
</feature>
<evidence type="ECO:0000313" key="4">
    <source>
        <dbReference type="EnsemblProtists" id="PYU1_T005447"/>
    </source>
</evidence>
<dbReference type="Proteomes" id="UP000019132">
    <property type="component" value="Unassembled WGS sequence"/>
</dbReference>
<dbReference type="STRING" id="431595.K3WKF5"/>
<keyword evidence="2" id="KW-1133">Transmembrane helix</keyword>
<keyword evidence="2" id="KW-0472">Membrane</keyword>
<keyword evidence="2" id="KW-0812">Transmembrane</keyword>
<dbReference type="OMA" id="CRVFEIL"/>
<feature type="transmembrane region" description="Helical" evidence="2">
    <location>
        <begin position="161"/>
        <end position="181"/>
    </location>
</feature>